<dbReference type="InterPro" id="IPR050266">
    <property type="entry name" value="AB_hydrolase_sf"/>
</dbReference>
<dbReference type="Pfam" id="PF00561">
    <property type="entry name" value="Abhydrolase_1"/>
    <property type="match status" value="1"/>
</dbReference>
<dbReference type="Gene3D" id="3.40.50.1820">
    <property type="entry name" value="alpha/beta hydrolase"/>
    <property type="match status" value="1"/>
</dbReference>
<evidence type="ECO:0000313" key="3">
    <source>
        <dbReference type="EMBL" id="MFC5989143.1"/>
    </source>
</evidence>
<proteinExistence type="predicted"/>
<keyword evidence="1 3" id="KW-0378">Hydrolase</keyword>
<dbReference type="PANTHER" id="PTHR43798:SF31">
    <property type="entry name" value="AB HYDROLASE SUPERFAMILY PROTEIN YCLE"/>
    <property type="match status" value="1"/>
</dbReference>
<name>A0ABW1IW93_9BACL</name>
<dbReference type="SUPFAM" id="SSF53474">
    <property type="entry name" value="alpha/beta-Hydrolases"/>
    <property type="match status" value="1"/>
</dbReference>
<protein>
    <submittedName>
        <fullName evidence="3">Alpha/beta fold hydrolase</fullName>
    </submittedName>
</protein>
<feature type="domain" description="AB hydrolase-1" evidence="2">
    <location>
        <begin position="25"/>
        <end position="252"/>
    </location>
</feature>
<dbReference type="InterPro" id="IPR000639">
    <property type="entry name" value="Epox_hydrolase-like"/>
</dbReference>
<dbReference type="RefSeq" id="WP_379896705.1">
    <property type="nucleotide sequence ID" value="NZ_CBCSCT010000002.1"/>
</dbReference>
<keyword evidence="4" id="KW-1185">Reference proteome</keyword>
<sequence>MMSSIQIIKDNDTSIKVFSCGKGQAVLFLHGGYSGSEIWEEALDRISEQYMTLRYDQRGYGQSEPAVKPFSHAETLKAVLDGLELKRVHLIGSSFGGAVAIDFSLQYPEYVDRLVLVGPSVNGMNIPFRMKLEGILDYMRVRRSGMDKAVEKLLRKKFWRYLIPQTETRRQRFRELYLGNESFYTGNPSLQKPLEPNAVMRLKEIDNKTLVIEPERDHVFNRKACRVVHENIPNAKKIVMSGCGHYPHLEQPEVFSKIVLEFLNQS</sequence>
<accession>A0ABW1IW93</accession>
<dbReference type="InterPro" id="IPR029058">
    <property type="entry name" value="AB_hydrolase_fold"/>
</dbReference>
<dbReference type="PANTHER" id="PTHR43798">
    <property type="entry name" value="MONOACYLGLYCEROL LIPASE"/>
    <property type="match status" value="1"/>
</dbReference>
<evidence type="ECO:0000256" key="1">
    <source>
        <dbReference type="ARBA" id="ARBA00022801"/>
    </source>
</evidence>
<comment type="caution">
    <text evidence="3">The sequence shown here is derived from an EMBL/GenBank/DDBJ whole genome shotgun (WGS) entry which is preliminary data.</text>
</comment>
<dbReference type="GO" id="GO:0016787">
    <property type="term" value="F:hydrolase activity"/>
    <property type="evidence" value="ECO:0007669"/>
    <property type="project" value="UniProtKB-KW"/>
</dbReference>
<dbReference type="EMBL" id="JBHSQV010000187">
    <property type="protein sequence ID" value="MFC5989143.1"/>
    <property type="molecule type" value="Genomic_DNA"/>
</dbReference>
<dbReference type="Proteomes" id="UP001596250">
    <property type="component" value="Unassembled WGS sequence"/>
</dbReference>
<evidence type="ECO:0000313" key="4">
    <source>
        <dbReference type="Proteomes" id="UP001596250"/>
    </source>
</evidence>
<reference evidence="4" key="1">
    <citation type="journal article" date="2019" name="Int. J. Syst. Evol. Microbiol.">
        <title>The Global Catalogue of Microorganisms (GCM) 10K type strain sequencing project: providing services to taxonomists for standard genome sequencing and annotation.</title>
        <authorList>
            <consortium name="The Broad Institute Genomics Platform"/>
            <consortium name="The Broad Institute Genome Sequencing Center for Infectious Disease"/>
            <person name="Wu L."/>
            <person name="Ma J."/>
        </authorList>
    </citation>
    <scope>NUCLEOTIDE SEQUENCE [LARGE SCALE GENOMIC DNA]</scope>
    <source>
        <strain evidence="4">CCM 8749</strain>
    </source>
</reference>
<gene>
    <name evidence="3" type="ORF">ACFPXP_22285</name>
</gene>
<dbReference type="InterPro" id="IPR000073">
    <property type="entry name" value="AB_hydrolase_1"/>
</dbReference>
<dbReference type="PRINTS" id="PR00412">
    <property type="entry name" value="EPOXHYDRLASE"/>
</dbReference>
<dbReference type="PRINTS" id="PR00111">
    <property type="entry name" value="ABHYDROLASE"/>
</dbReference>
<evidence type="ECO:0000259" key="2">
    <source>
        <dbReference type="Pfam" id="PF00561"/>
    </source>
</evidence>
<organism evidence="3 4">
    <name type="scientific">Marinicrinis lubricantis</name>
    <dbReference type="NCBI Taxonomy" id="2086470"/>
    <lineage>
        <taxon>Bacteria</taxon>
        <taxon>Bacillati</taxon>
        <taxon>Bacillota</taxon>
        <taxon>Bacilli</taxon>
        <taxon>Bacillales</taxon>
        <taxon>Paenibacillaceae</taxon>
    </lineage>
</organism>